<evidence type="ECO:0000313" key="3">
    <source>
        <dbReference type="Proteomes" id="UP001041814"/>
    </source>
</evidence>
<dbReference type="Proteomes" id="UP001041814">
    <property type="component" value="Unassembled WGS sequence"/>
</dbReference>
<reference evidence="2" key="1">
    <citation type="submission" date="2017-08" db="EMBL/GenBank/DDBJ databases">
        <authorList>
            <person name="Imhoff J.F."/>
            <person name="Rahn T."/>
            <person name="Kuenzel S."/>
            <person name="Neulinger S.C."/>
        </authorList>
    </citation>
    <scope>NUCLEOTIDE SEQUENCE</scope>
    <source>
        <strain evidence="2">IM 151</strain>
    </source>
</reference>
<dbReference type="Gene3D" id="3.30.2310.20">
    <property type="entry name" value="RelE-like"/>
    <property type="match status" value="1"/>
</dbReference>
<dbReference type="Pfam" id="PF05016">
    <property type="entry name" value="ParE_toxin"/>
    <property type="match status" value="1"/>
</dbReference>
<dbReference type="RefSeq" id="WP_200225466.1">
    <property type="nucleotide sequence ID" value="NZ_NRRT01000001.1"/>
</dbReference>
<gene>
    <name evidence="2" type="ORF">CKO43_01265</name>
</gene>
<organism evidence="2 3">
    <name type="scientific">Rubrivivax gelatinosus</name>
    <name type="common">Rhodocyclus gelatinosus</name>
    <name type="synonym">Rhodopseudomonas gelatinosa</name>
    <dbReference type="NCBI Taxonomy" id="28068"/>
    <lineage>
        <taxon>Bacteria</taxon>
        <taxon>Pseudomonadati</taxon>
        <taxon>Pseudomonadota</taxon>
        <taxon>Betaproteobacteria</taxon>
        <taxon>Burkholderiales</taxon>
        <taxon>Sphaerotilaceae</taxon>
        <taxon>Rubrivivax</taxon>
    </lineage>
</organism>
<name>A0ABS1DQH6_RUBGE</name>
<sequence length="105" mass="11970">MNYQVVFSREAEEDLLRLFEHAFARELNSPSGDLDIPGRAIEAIRQACRFLAVSPFSCRKAASSPFARELIVPFGASGFVVYFEIRAERRVHVGAVRHQRESDYH</sequence>
<evidence type="ECO:0000256" key="1">
    <source>
        <dbReference type="ARBA" id="ARBA00022649"/>
    </source>
</evidence>
<accession>A0ABS1DQH6</accession>
<keyword evidence="1" id="KW-1277">Toxin-antitoxin system</keyword>
<reference evidence="2" key="2">
    <citation type="journal article" date="2020" name="Microorganisms">
        <title>Osmotic Adaptation and Compatible Solute Biosynthesis of Phototrophic Bacteria as Revealed from Genome Analyses.</title>
        <authorList>
            <person name="Imhoff J.F."/>
            <person name="Rahn T."/>
            <person name="Kunzel S."/>
            <person name="Keller A."/>
            <person name="Neulinger S.C."/>
        </authorList>
    </citation>
    <scope>NUCLEOTIDE SEQUENCE</scope>
    <source>
        <strain evidence="2">IM 151</strain>
    </source>
</reference>
<dbReference type="InterPro" id="IPR007712">
    <property type="entry name" value="RelE/ParE_toxin"/>
</dbReference>
<comment type="caution">
    <text evidence="2">The sequence shown here is derived from an EMBL/GenBank/DDBJ whole genome shotgun (WGS) entry which is preliminary data.</text>
</comment>
<dbReference type="InterPro" id="IPR035093">
    <property type="entry name" value="RelE/ParE_toxin_dom_sf"/>
</dbReference>
<protein>
    <submittedName>
        <fullName evidence="2">Plasmid stabilization protein</fullName>
    </submittedName>
</protein>
<dbReference type="EMBL" id="NRRU01000002">
    <property type="protein sequence ID" value="MBK1711406.1"/>
    <property type="molecule type" value="Genomic_DNA"/>
</dbReference>
<proteinExistence type="predicted"/>
<evidence type="ECO:0000313" key="2">
    <source>
        <dbReference type="EMBL" id="MBK1711406.1"/>
    </source>
</evidence>
<keyword evidence="3" id="KW-1185">Reference proteome</keyword>